<organism evidence="2 3">
    <name type="scientific">Gallibacterium genomosp. 3</name>
    <dbReference type="NCBI Taxonomy" id="505345"/>
    <lineage>
        <taxon>Bacteria</taxon>
        <taxon>Pseudomonadati</taxon>
        <taxon>Pseudomonadota</taxon>
        <taxon>Gammaproteobacteria</taxon>
        <taxon>Pasteurellales</taxon>
        <taxon>Pasteurellaceae</taxon>
        <taxon>Gallibacterium</taxon>
    </lineage>
</organism>
<dbReference type="PROSITE" id="PS51257">
    <property type="entry name" value="PROKAR_LIPOPROTEIN"/>
    <property type="match status" value="1"/>
</dbReference>
<feature type="domain" description="DUF3298" evidence="1">
    <location>
        <begin position="188"/>
        <end position="274"/>
    </location>
</feature>
<keyword evidence="3" id="KW-1185">Reference proteome</keyword>
<gene>
    <name evidence="2" type="ORF">QV01_10090</name>
</gene>
<dbReference type="OrthoDB" id="6697831at2"/>
<evidence type="ECO:0000313" key="3">
    <source>
        <dbReference type="Proteomes" id="UP000243558"/>
    </source>
</evidence>
<evidence type="ECO:0000313" key="2">
    <source>
        <dbReference type="EMBL" id="OBW90635.1"/>
    </source>
</evidence>
<reference evidence="2 3" key="1">
    <citation type="submission" date="2014-11" db="EMBL/GenBank/DDBJ databases">
        <title>Pan-genome of Gallibacterium spp.</title>
        <authorList>
            <person name="Kudirkiene E."/>
            <person name="Bojesen A.M."/>
        </authorList>
    </citation>
    <scope>NUCLEOTIDE SEQUENCE [LARGE SCALE GENOMIC DNA]</scope>
    <source>
        <strain evidence="2 3">F151</strain>
    </source>
</reference>
<dbReference type="InterPro" id="IPR037126">
    <property type="entry name" value="PdaC/RsiV-like_sf"/>
</dbReference>
<dbReference type="AlphaFoldDB" id="A0A1A7NLX5"/>
<dbReference type="EMBL" id="JTJM01000062">
    <property type="protein sequence ID" value="OBW90635.1"/>
    <property type="molecule type" value="Genomic_DNA"/>
</dbReference>
<sequence>MKLYKWGVLCLSGLALFACKEEKVAEKITPPQNEAKDQLPLVSAKTVTFLRDEKCFAEDRCYQLDLQSLATNVDWINQYFDDAARKLLRVNDPNLSEVEIAKKQDEWDKLPLDQLKKAYIDDVASLFKDAEYAPFGYSLEYQPRFMAQNQQLAMFSDYFFHYAGGAHGIYATHFINFDLKAKKVLSIDDVLLPNQKKAFNNLLQEAYLDYVASVENEPDHDKAEQLLQERADMGWAVELTDNFTFTYNGMLLSYPPYELGAYAEGEIQLLIPYERLIDVVKPEYLFNTTKTIISE</sequence>
<proteinExistence type="predicted"/>
<protein>
    <recommendedName>
        <fullName evidence="1">DUF3298 domain-containing protein</fullName>
    </recommendedName>
</protein>
<dbReference type="RefSeq" id="WP_065239925.1">
    <property type="nucleotide sequence ID" value="NZ_JTJM01000062.1"/>
</dbReference>
<accession>A0A1A7NLX5</accession>
<comment type="caution">
    <text evidence="2">The sequence shown here is derived from an EMBL/GenBank/DDBJ whole genome shotgun (WGS) entry which is preliminary data.</text>
</comment>
<dbReference type="InterPro" id="IPR021729">
    <property type="entry name" value="DUF3298"/>
</dbReference>
<dbReference type="Gene3D" id="3.90.640.20">
    <property type="entry name" value="Heat-shock cognate protein, ATPase"/>
    <property type="match status" value="1"/>
</dbReference>
<evidence type="ECO:0000259" key="1">
    <source>
        <dbReference type="Pfam" id="PF11738"/>
    </source>
</evidence>
<dbReference type="Pfam" id="PF11738">
    <property type="entry name" value="DUF3298"/>
    <property type="match status" value="1"/>
</dbReference>
<name>A0A1A7NLX5_9PAST</name>
<dbReference type="PATRIC" id="fig|505345.7.peg.1996"/>
<dbReference type="Proteomes" id="UP000243558">
    <property type="component" value="Unassembled WGS sequence"/>
</dbReference>
<dbReference type="Gene3D" id="3.30.565.40">
    <property type="entry name" value="Fervidobacterium nodosum Rt17-B1 like"/>
    <property type="match status" value="1"/>
</dbReference>